<sequence>MSTWNPDDLSALERAREVRVAGRRADGTLRPLVTIWDVVVDGAVYVRSARGAEGGWYRGVLAGTGGALEWDGTPRDVVYASDSSADEAVDAAYFAKYGDTSSSRTMIAPGAVATTLRVDPA</sequence>
<comment type="caution">
    <text evidence="1">The sequence shown here is derived from an EMBL/GenBank/DDBJ whole genome shotgun (WGS) entry which is preliminary data.</text>
</comment>
<proteinExistence type="predicted"/>
<dbReference type="InterPro" id="IPR016888">
    <property type="entry name" value="UCP028498"/>
</dbReference>
<dbReference type="RefSeq" id="WP_160422389.1">
    <property type="nucleotide sequence ID" value="NZ_WSTA01000002.1"/>
</dbReference>
<protein>
    <submittedName>
        <fullName evidence="1">DUF2255 family protein</fullName>
    </submittedName>
</protein>
<evidence type="ECO:0000313" key="1">
    <source>
        <dbReference type="EMBL" id="MWB97112.1"/>
    </source>
</evidence>
<reference evidence="1 2" key="1">
    <citation type="submission" date="2019-12" db="EMBL/GenBank/DDBJ databases">
        <authorList>
            <person name="Kim Y.S."/>
        </authorList>
    </citation>
    <scope>NUCLEOTIDE SEQUENCE [LARGE SCALE GENOMIC DNA]</scope>
    <source>
        <strain evidence="1 2">MMS17-SY077</strain>
    </source>
</reference>
<dbReference type="Proteomes" id="UP000438182">
    <property type="component" value="Unassembled WGS sequence"/>
</dbReference>
<name>A0A6I4NVI7_9MICO</name>
<evidence type="ECO:0000313" key="2">
    <source>
        <dbReference type="Proteomes" id="UP000438182"/>
    </source>
</evidence>
<dbReference type="EMBL" id="WSTA01000002">
    <property type="protein sequence ID" value="MWB97112.1"/>
    <property type="molecule type" value="Genomic_DNA"/>
</dbReference>
<organism evidence="1 2">
    <name type="scientific">Agromyces seonyuensis</name>
    <dbReference type="NCBI Taxonomy" id="2662446"/>
    <lineage>
        <taxon>Bacteria</taxon>
        <taxon>Bacillati</taxon>
        <taxon>Actinomycetota</taxon>
        <taxon>Actinomycetes</taxon>
        <taxon>Micrococcales</taxon>
        <taxon>Microbacteriaceae</taxon>
        <taxon>Agromyces</taxon>
    </lineage>
</organism>
<dbReference type="AlphaFoldDB" id="A0A6I4NVI7"/>
<dbReference type="Pfam" id="PF10012">
    <property type="entry name" value="DUF2255"/>
    <property type="match status" value="1"/>
</dbReference>
<accession>A0A6I4NVI7</accession>
<keyword evidence="2" id="KW-1185">Reference proteome</keyword>
<gene>
    <name evidence="1" type="ORF">GB864_00850</name>
</gene>